<dbReference type="AlphaFoldDB" id="A0A0L0FTG1"/>
<name>A0A0L0FTG1_9EUKA</name>
<keyword evidence="1" id="KW-0472">Membrane</keyword>
<dbReference type="RefSeq" id="XP_014153768.1">
    <property type="nucleotide sequence ID" value="XM_014298293.1"/>
</dbReference>
<sequence>MVDSVSLGSLSWSWEDIQDLPGQYLNLESLQEPDWDNLTPTLVTLVAVGGVSLVGMTFWKRVKTALGMGSEESSGTGKNEI</sequence>
<protein>
    <submittedName>
        <fullName evidence="2">Uncharacterized protein</fullName>
    </submittedName>
</protein>
<proteinExistence type="predicted"/>
<dbReference type="GeneID" id="25908255"/>
<gene>
    <name evidence="2" type="ORF">SARC_07751</name>
</gene>
<keyword evidence="3" id="KW-1185">Reference proteome</keyword>
<keyword evidence="1" id="KW-1133">Transmembrane helix</keyword>
<accession>A0A0L0FTG1</accession>
<organism evidence="2 3">
    <name type="scientific">Sphaeroforma arctica JP610</name>
    <dbReference type="NCBI Taxonomy" id="667725"/>
    <lineage>
        <taxon>Eukaryota</taxon>
        <taxon>Ichthyosporea</taxon>
        <taxon>Ichthyophonida</taxon>
        <taxon>Sphaeroforma</taxon>
    </lineage>
</organism>
<dbReference type="EMBL" id="KQ242231">
    <property type="protein sequence ID" value="KNC79866.1"/>
    <property type="molecule type" value="Genomic_DNA"/>
</dbReference>
<dbReference type="Proteomes" id="UP000054560">
    <property type="component" value="Unassembled WGS sequence"/>
</dbReference>
<reference evidence="2 3" key="1">
    <citation type="submission" date="2011-02" db="EMBL/GenBank/DDBJ databases">
        <title>The Genome Sequence of Sphaeroforma arctica JP610.</title>
        <authorList>
            <consortium name="The Broad Institute Genome Sequencing Platform"/>
            <person name="Russ C."/>
            <person name="Cuomo C."/>
            <person name="Young S.K."/>
            <person name="Zeng Q."/>
            <person name="Gargeya S."/>
            <person name="Alvarado L."/>
            <person name="Berlin A."/>
            <person name="Chapman S.B."/>
            <person name="Chen Z."/>
            <person name="Freedman E."/>
            <person name="Gellesch M."/>
            <person name="Goldberg J."/>
            <person name="Griggs A."/>
            <person name="Gujja S."/>
            <person name="Heilman E."/>
            <person name="Heiman D."/>
            <person name="Howarth C."/>
            <person name="Mehta T."/>
            <person name="Neiman D."/>
            <person name="Pearson M."/>
            <person name="Roberts A."/>
            <person name="Saif S."/>
            <person name="Shea T."/>
            <person name="Shenoy N."/>
            <person name="Sisk P."/>
            <person name="Stolte C."/>
            <person name="Sykes S."/>
            <person name="White J."/>
            <person name="Yandava C."/>
            <person name="Burger G."/>
            <person name="Gray M.W."/>
            <person name="Holland P.W.H."/>
            <person name="King N."/>
            <person name="Lang F.B.F."/>
            <person name="Roger A.J."/>
            <person name="Ruiz-Trillo I."/>
            <person name="Haas B."/>
            <person name="Nusbaum C."/>
            <person name="Birren B."/>
        </authorList>
    </citation>
    <scope>NUCLEOTIDE SEQUENCE [LARGE SCALE GENOMIC DNA]</scope>
    <source>
        <strain evidence="2 3">JP610</strain>
    </source>
</reference>
<evidence type="ECO:0000256" key="1">
    <source>
        <dbReference type="SAM" id="Phobius"/>
    </source>
</evidence>
<evidence type="ECO:0000313" key="2">
    <source>
        <dbReference type="EMBL" id="KNC79866.1"/>
    </source>
</evidence>
<feature type="transmembrane region" description="Helical" evidence="1">
    <location>
        <begin position="38"/>
        <end position="59"/>
    </location>
</feature>
<keyword evidence="1" id="KW-0812">Transmembrane</keyword>
<evidence type="ECO:0000313" key="3">
    <source>
        <dbReference type="Proteomes" id="UP000054560"/>
    </source>
</evidence>